<dbReference type="AlphaFoldDB" id="A0A6M0Q377"/>
<sequence>MYYRMLALNIDGTILRSNGRLQKGLKEAIDFVKRRGVYITLVTNRNFPSAKKVAKALKIDGLLVTHGGGFIATSVDAPIIDNRIPEEKTFNIVQVLENFDCNIRLLHERYSLGNRVHLQNNMVARAVFVTGDPLFYPMQFVESLGDSLRDFPVSTPKIDVYFEKHEELERAQTTLEHAFEGVHLYSDAPLKLEIVSKQVSKRDGLKLLGQYLGIDFSEMVVIGDSISDLEMIREAGLGVAMGNAPIEVKQAADWITRKNDQNGVPYMIMSHFRKQLSITHLNNK</sequence>
<dbReference type="GO" id="GO:0000287">
    <property type="term" value="F:magnesium ion binding"/>
    <property type="evidence" value="ECO:0007669"/>
    <property type="project" value="TreeGrafter"/>
</dbReference>
<dbReference type="PANTHER" id="PTHR10000">
    <property type="entry name" value="PHOSPHOSERINE PHOSPHATASE"/>
    <property type="match status" value="1"/>
</dbReference>
<name>A0A6M0Q377_9BACI</name>
<gene>
    <name evidence="1" type="ORF">G4D63_03530</name>
</gene>
<organism evidence="1 2">
    <name type="scientific">Bacillus mesophilus</name>
    <dbReference type="NCBI Taxonomy" id="1808955"/>
    <lineage>
        <taxon>Bacteria</taxon>
        <taxon>Bacillati</taxon>
        <taxon>Bacillota</taxon>
        <taxon>Bacilli</taxon>
        <taxon>Bacillales</taxon>
        <taxon>Bacillaceae</taxon>
        <taxon>Bacillus</taxon>
    </lineage>
</organism>
<dbReference type="CDD" id="cd07516">
    <property type="entry name" value="HAD_Pase"/>
    <property type="match status" value="1"/>
</dbReference>
<comment type="caution">
    <text evidence="1">The sequence shown here is derived from an EMBL/GenBank/DDBJ whole genome shotgun (WGS) entry which is preliminary data.</text>
</comment>
<dbReference type="InterPro" id="IPR036412">
    <property type="entry name" value="HAD-like_sf"/>
</dbReference>
<dbReference type="InterPro" id="IPR023214">
    <property type="entry name" value="HAD_sf"/>
</dbReference>
<proteinExistence type="predicted"/>
<reference evidence="1 2" key="1">
    <citation type="submission" date="2020-02" db="EMBL/GenBank/DDBJ databases">
        <title>Bacillus aquiflavi sp. nov., isolated from yellow water of strong flavor Chinese baijiu in Yibin region of China.</title>
        <authorList>
            <person name="Xie J."/>
        </authorList>
    </citation>
    <scope>NUCLEOTIDE SEQUENCE [LARGE SCALE GENOMIC DNA]</scope>
    <source>
        <strain evidence="1 2">SA4</strain>
    </source>
</reference>
<keyword evidence="2" id="KW-1185">Reference proteome</keyword>
<dbReference type="Pfam" id="PF08282">
    <property type="entry name" value="Hydrolase_3"/>
    <property type="match status" value="1"/>
</dbReference>
<dbReference type="SUPFAM" id="SSF56784">
    <property type="entry name" value="HAD-like"/>
    <property type="match status" value="1"/>
</dbReference>
<dbReference type="Gene3D" id="3.30.1240.10">
    <property type="match status" value="1"/>
</dbReference>
<dbReference type="InterPro" id="IPR006379">
    <property type="entry name" value="HAD-SF_hydro_IIB"/>
</dbReference>
<accession>A0A6M0Q377</accession>
<dbReference type="RefSeq" id="WP_163177753.1">
    <property type="nucleotide sequence ID" value="NZ_JAAIWM010000001.1"/>
</dbReference>
<dbReference type="PANTHER" id="PTHR10000:SF50">
    <property type="entry name" value="STRESS RESPONSE PROTEIN YHAX"/>
    <property type="match status" value="1"/>
</dbReference>
<dbReference type="GO" id="GO:0005829">
    <property type="term" value="C:cytosol"/>
    <property type="evidence" value="ECO:0007669"/>
    <property type="project" value="TreeGrafter"/>
</dbReference>
<dbReference type="Proteomes" id="UP000481043">
    <property type="component" value="Unassembled WGS sequence"/>
</dbReference>
<evidence type="ECO:0000313" key="1">
    <source>
        <dbReference type="EMBL" id="NEY70807.1"/>
    </source>
</evidence>
<dbReference type="NCBIfam" id="TIGR01484">
    <property type="entry name" value="HAD-SF-IIB"/>
    <property type="match status" value="1"/>
</dbReference>
<protein>
    <submittedName>
        <fullName evidence="1">HAD family phosphatase</fullName>
    </submittedName>
</protein>
<evidence type="ECO:0000313" key="2">
    <source>
        <dbReference type="Proteomes" id="UP000481043"/>
    </source>
</evidence>
<dbReference type="EMBL" id="JAAIWM010000001">
    <property type="protein sequence ID" value="NEY70807.1"/>
    <property type="molecule type" value="Genomic_DNA"/>
</dbReference>
<dbReference type="Gene3D" id="3.40.50.1000">
    <property type="entry name" value="HAD superfamily/HAD-like"/>
    <property type="match status" value="1"/>
</dbReference>
<dbReference type="GO" id="GO:0016791">
    <property type="term" value="F:phosphatase activity"/>
    <property type="evidence" value="ECO:0007669"/>
    <property type="project" value="TreeGrafter"/>
</dbReference>